<evidence type="ECO:0000313" key="3">
    <source>
        <dbReference type="Proteomes" id="UP001174136"/>
    </source>
</evidence>
<accession>A0AA47P578</accession>
<dbReference type="Pfam" id="PF05699">
    <property type="entry name" value="Dimer_Tnp_hAT"/>
    <property type="match status" value="1"/>
</dbReference>
<dbReference type="PANTHER" id="PTHR46169:SF15">
    <property type="entry name" value="INNER CENTROMERE PROTEIN A-LIKE ISOFORM X1-RELATED"/>
    <property type="match status" value="1"/>
</dbReference>
<dbReference type="InterPro" id="IPR052717">
    <property type="entry name" value="Vacuolar_transposase_reg"/>
</dbReference>
<sequence length="408" mass="45532">MKKAFTVCFPSATTTESVDGEDDLENSNLWEDISENFQDDVETIQSSCRQQRLQCFAHSLQLVVHDGLKETKTLNSAMAKVTKFCSLLHSTCGLKEAFEREFGANRSIPSSISTRWNTTVRLVEAITNLDPQSLNTLLEAQGHKGLCLSARELSQLKELVDILAPFLQATDLTQGEKVVTLSAALPCVLSLNSHLNSMLNTTRHLASFVKALQKSLQRRFQGIFANVRMDASAQPAGELPFGDMVYMMSALIDPSFCFYWLEQDVLAPDEVKSEVKEMIIDLVLAEARKVTILAESSSGEDDKDEPPAKTPRLFAGYRKKSNKKDDHVSSVQAELIRYIQVSSDEVEADCLGFWKRHAKVFPRLYLVAMRVLAVPATSAPVERVFSHGGLIMRPHRAKDTVLLDLFEM</sequence>
<comment type="caution">
    <text evidence="2">The sequence shown here is derived from an EMBL/GenBank/DDBJ whole genome shotgun (WGS) entry which is preliminary data.</text>
</comment>
<dbReference type="SUPFAM" id="SSF53098">
    <property type="entry name" value="Ribonuclease H-like"/>
    <property type="match status" value="1"/>
</dbReference>
<dbReference type="GO" id="GO:0006357">
    <property type="term" value="P:regulation of transcription by RNA polymerase II"/>
    <property type="evidence" value="ECO:0007669"/>
    <property type="project" value="TreeGrafter"/>
</dbReference>
<dbReference type="GO" id="GO:0046983">
    <property type="term" value="F:protein dimerization activity"/>
    <property type="evidence" value="ECO:0007669"/>
    <property type="project" value="InterPro"/>
</dbReference>
<evidence type="ECO:0000313" key="2">
    <source>
        <dbReference type="EMBL" id="KAK0151186.1"/>
    </source>
</evidence>
<dbReference type="InterPro" id="IPR008906">
    <property type="entry name" value="HATC_C_dom"/>
</dbReference>
<feature type="domain" description="HAT C-terminal dimerisation" evidence="1">
    <location>
        <begin position="346"/>
        <end position="399"/>
    </location>
</feature>
<protein>
    <submittedName>
        <fullName evidence="2">Zinc finger BED domain-containing protein 4</fullName>
    </submittedName>
</protein>
<keyword evidence="3" id="KW-1185">Reference proteome</keyword>
<reference evidence="2" key="1">
    <citation type="journal article" date="2023" name="Front. Mar. Sci.">
        <title>A new Merluccius polli reference genome to investigate the effects of global change in West African waters.</title>
        <authorList>
            <person name="Mateo J.L."/>
            <person name="Blanco-Fernandez C."/>
            <person name="Garcia-Vazquez E."/>
            <person name="Machado-Schiaffino G."/>
        </authorList>
    </citation>
    <scope>NUCLEOTIDE SEQUENCE</scope>
    <source>
        <strain evidence="2">C29</strain>
        <tissue evidence="2">Fin</tissue>
    </source>
</reference>
<dbReference type="Proteomes" id="UP001174136">
    <property type="component" value="Unassembled WGS sequence"/>
</dbReference>
<name>A0AA47P578_MERPO</name>
<evidence type="ECO:0000259" key="1">
    <source>
        <dbReference type="Pfam" id="PF05699"/>
    </source>
</evidence>
<dbReference type="PANTHER" id="PTHR46169">
    <property type="entry name" value="DNA REPLICATION-RELATED ELEMENT FACTOR, ISOFORM A"/>
    <property type="match status" value="1"/>
</dbReference>
<dbReference type="InterPro" id="IPR012337">
    <property type="entry name" value="RNaseH-like_sf"/>
</dbReference>
<dbReference type="GO" id="GO:0005634">
    <property type="term" value="C:nucleus"/>
    <property type="evidence" value="ECO:0007669"/>
    <property type="project" value="TreeGrafter"/>
</dbReference>
<organism evidence="2 3">
    <name type="scientific">Merluccius polli</name>
    <name type="common">Benguela hake</name>
    <name type="synonym">Merluccius cadenati</name>
    <dbReference type="NCBI Taxonomy" id="89951"/>
    <lineage>
        <taxon>Eukaryota</taxon>
        <taxon>Metazoa</taxon>
        <taxon>Chordata</taxon>
        <taxon>Craniata</taxon>
        <taxon>Vertebrata</taxon>
        <taxon>Euteleostomi</taxon>
        <taxon>Actinopterygii</taxon>
        <taxon>Neopterygii</taxon>
        <taxon>Teleostei</taxon>
        <taxon>Neoteleostei</taxon>
        <taxon>Acanthomorphata</taxon>
        <taxon>Zeiogadaria</taxon>
        <taxon>Gadariae</taxon>
        <taxon>Gadiformes</taxon>
        <taxon>Gadoidei</taxon>
        <taxon>Merlucciidae</taxon>
        <taxon>Merluccius</taxon>
    </lineage>
</organism>
<proteinExistence type="predicted"/>
<dbReference type="EMBL" id="JAOPHQ010001418">
    <property type="protein sequence ID" value="KAK0151186.1"/>
    <property type="molecule type" value="Genomic_DNA"/>
</dbReference>
<dbReference type="AlphaFoldDB" id="A0AA47P578"/>
<gene>
    <name evidence="2" type="primary">ZBED4_52</name>
    <name evidence="2" type="ORF">N1851_007666</name>
</gene>